<dbReference type="Proteomes" id="UP000217768">
    <property type="component" value="Unassembled WGS sequence"/>
</dbReference>
<dbReference type="RefSeq" id="WP_033721458.1">
    <property type="nucleotide sequence ID" value="NZ_NSFD01000055.1"/>
</dbReference>
<organism evidence="2 3">
    <name type="scientific">Mycobacterium avium</name>
    <dbReference type="NCBI Taxonomy" id="1764"/>
    <lineage>
        <taxon>Bacteria</taxon>
        <taxon>Bacillati</taxon>
        <taxon>Actinomycetota</taxon>
        <taxon>Actinomycetes</taxon>
        <taxon>Mycobacteriales</taxon>
        <taxon>Mycobacteriaceae</taxon>
        <taxon>Mycobacterium</taxon>
        <taxon>Mycobacterium avium complex (MAC)</taxon>
    </lineage>
</organism>
<evidence type="ECO:0000313" key="2">
    <source>
        <dbReference type="EMBL" id="PBA23795.1"/>
    </source>
</evidence>
<reference evidence="2 3" key="1">
    <citation type="submission" date="2017-08" db="EMBL/GenBank/DDBJ databases">
        <title>Phylogenetic analysis of Mycobacterium avium complex whole genomes.</title>
        <authorList>
            <person name="Caverly L.J."/>
            <person name="Spilker T."/>
            <person name="Lipuma J."/>
        </authorList>
    </citation>
    <scope>NUCLEOTIDE SEQUENCE [LARGE SCALE GENOMIC DNA]</scope>
    <source>
        <strain evidence="2 3">FLAC0165</strain>
    </source>
</reference>
<keyword evidence="1" id="KW-1133">Transmembrane helix</keyword>
<protein>
    <submittedName>
        <fullName evidence="2">Uncharacterized protein</fullName>
    </submittedName>
</protein>
<evidence type="ECO:0000313" key="3">
    <source>
        <dbReference type="Proteomes" id="UP000217768"/>
    </source>
</evidence>
<keyword evidence="1" id="KW-0472">Membrane</keyword>
<proteinExistence type="predicted"/>
<accession>A0A2A2ZBR3</accession>
<gene>
    <name evidence="2" type="ORF">CKJ66_26410</name>
</gene>
<feature type="transmembrane region" description="Helical" evidence="1">
    <location>
        <begin position="100"/>
        <end position="122"/>
    </location>
</feature>
<dbReference type="AlphaFoldDB" id="A0A2A2ZBR3"/>
<dbReference type="EMBL" id="NSFD01000055">
    <property type="protein sequence ID" value="PBA23795.1"/>
    <property type="molecule type" value="Genomic_DNA"/>
</dbReference>
<comment type="caution">
    <text evidence="2">The sequence shown here is derived from an EMBL/GenBank/DDBJ whole genome shotgun (WGS) entry which is preliminary data.</text>
</comment>
<name>A0A2A2ZBR3_MYCAV</name>
<keyword evidence="1" id="KW-0812">Transmembrane</keyword>
<evidence type="ECO:0000256" key="1">
    <source>
        <dbReference type="SAM" id="Phobius"/>
    </source>
</evidence>
<sequence>MTTYAPQTAPGRWISAAELARESGLREDLIQRFMPADTTGPAPMYNASAVPLAKYVKRLTDMGTPASAIDAAVRELHNNTGAMMQISVAAPEAPSRRGRILAISGATAAAALIVGGVIGGLVGSGTRDAAAPPAPAPVTVTAEAPPIDVSVPTSADPVCAEWSPLADGYRAKRAAWVAIDPNISAAQWTPDQRAANMAVIPTLRAEADDLRRLADKAQNDLLATLMRSQAQYEDAYANRLPNYQPNDQRLWQAVTDFGNSVNSVCTVTGPR</sequence>